<keyword evidence="2" id="KW-1185">Reference proteome</keyword>
<gene>
    <name evidence="1" type="ORF">MicloDRAFT_00033870</name>
</gene>
<organism evidence="1 2">
    <name type="scientific">Microvirga lotononidis</name>
    <dbReference type="NCBI Taxonomy" id="864069"/>
    <lineage>
        <taxon>Bacteria</taxon>
        <taxon>Pseudomonadati</taxon>
        <taxon>Pseudomonadota</taxon>
        <taxon>Alphaproteobacteria</taxon>
        <taxon>Hyphomicrobiales</taxon>
        <taxon>Methylobacteriaceae</taxon>
        <taxon>Microvirga</taxon>
    </lineage>
</organism>
<name>I4YS94_9HYPH</name>
<dbReference type="STRING" id="864069.MicloDRAFT_00033870"/>
<dbReference type="Proteomes" id="UP000003947">
    <property type="component" value="Unassembled WGS sequence"/>
</dbReference>
<evidence type="ECO:0000313" key="1">
    <source>
        <dbReference type="EMBL" id="EIM26836.1"/>
    </source>
</evidence>
<protein>
    <submittedName>
        <fullName evidence="1">Uncharacterized protein</fullName>
    </submittedName>
</protein>
<dbReference type="AlphaFoldDB" id="I4YS94"/>
<dbReference type="HOGENOM" id="CLU_1675855_0_0_5"/>
<dbReference type="EMBL" id="JH660645">
    <property type="protein sequence ID" value="EIM26836.1"/>
    <property type="molecule type" value="Genomic_DNA"/>
</dbReference>
<reference evidence="1 2" key="1">
    <citation type="submission" date="2012-02" db="EMBL/GenBank/DDBJ databases">
        <title>Improved High-Quality Draft sequence of Microvirga sp. WSM3557.</title>
        <authorList>
            <consortium name="US DOE Joint Genome Institute"/>
            <person name="Lucas S."/>
            <person name="Han J."/>
            <person name="Lapidus A."/>
            <person name="Cheng J.-F."/>
            <person name="Goodwin L."/>
            <person name="Pitluck S."/>
            <person name="Peters L."/>
            <person name="Zhang X."/>
            <person name="Detter J.C."/>
            <person name="Han C."/>
            <person name="Tapia R."/>
            <person name="Land M."/>
            <person name="Hauser L."/>
            <person name="Kyrpides N."/>
            <person name="Ivanova N."/>
            <person name="Pagani I."/>
            <person name="Brau L."/>
            <person name="Yates R."/>
            <person name="O'Hara G."/>
            <person name="Rui T."/>
            <person name="Howieson J."/>
            <person name="Reeve W."/>
            <person name="Woyke T."/>
        </authorList>
    </citation>
    <scope>NUCLEOTIDE SEQUENCE [LARGE SCALE GENOMIC DNA]</scope>
    <source>
        <strain evidence="1 2">WSM3557</strain>
    </source>
</reference>
<proteinExistence type="predicted"/>
<sequence length="157" mass="17453">MTDWKLIIETYNALPEADRTTSKVHERLLKDGHALCSGRVRDVLSATGLSERISKDDVRVTARMLATLLDVSLSDIRSGMSGIGEPEATDLTFAQGLVSPLWNVGGPSASDLAQALAYVLREYRACIELDQQLGYIEQMRELERRQKEDPDGEDLVF</sequence>
<evidence type="ECO:0000313" key="2">
    <source>
        <dbReference type="Proteomes" id="UP000003947"/>
    </source>
</evidence>
<dbReference type="PATRIC" id="fig|864069.3.peg.3688"/>
<dbReference type="RefSeq" id="WP_009762886.1">
    <property type="nucleotide sequence ID" value="NZ_CP141050.1"/>
</dbReference>
<accession>I4YS94</accession>